<evidence type="ECO:0000313" key="5">
    <source>
        <dbReference type="EMBL" id="SNT11004.1"/>
    </source>
</evidence>
<dbReference type="SUPFAM" id="SSF53167">
    <property type="entry name" value="Purine and uridine phosphorylases"/>
    <property type="match status" value="1"/>
</dbReference>
<dbReference type="Gene3D" id="3.40.50.1580">
    <property type="entry name" value="Nucleoside phosphorylase domain"/>
    <property type="match status" value="1"/>
</dbReference>
<dbReference type="InterPro" id="IPR035994">
    <property type="entry name" value="Nucleoside_phosphorylase_sf"/>
</dbReference>
<dbReference type="InterPro" id="IPR000845">
    <property type="entry name" value="Nucleoside_phosphorylase_d"/>
</dbReference>
<dbReference type="CDD" id="cd00436">
    <property type="entry name" value="UP_TbUP-like"/>
    <property type="match status" value="1"/>
</dbReference>
<organism evidence="5 6">
    <name type="scientific">Ekhidna lutea</name>
    <dbReference type="NCBI Taxonomy" id="447679"/>
    <lineage>
        <taxon>Bacteria</taxon>
        <taxon>Pseudomonadati</taxon>
        <taxon>Bacteroidota</taxon>
        <taxon>Cytophagia</taxon>
        <taxon>Cytophagales</taxon>
        <taxon>Reichenbachiellaceae</taxon>
        <taxon>Ekhidna</taxon>
    </lineage>
</organism>
<feature type="domain" description="Nucleoside phosphorylase" evidence="4">
    <location>
        <begin position="50"/>
        <end position="279"/>
    </location>
</feature>
<evidence type="ECO:0000256" key="1">
    <source>
        <dbReference type="ARBA" id="ARBA00011888"/>
    </source>
</evidence>
<evidence type="ECO:0000256" key="2">
    <source>
        <dbReference type="ARBA" id="ARBA00021980"/>
    </source>
</evidence>
<dbReference type="Pfam" id="PF01048">
    <property type="entry name" value="PNP_UDP_1"/>
    <property type="match status" value="1"/>
</dbReference>
<gene>
    <name evidence="5" type="ORF">SAMN05421640_2319</name>
</gene>
<dbReference type="GO" id="GO:0005829">
    <property type="term" value="C:cytosol"/>
    <property type="evidence" value="ECO:0007669"/>
    <property type="project" value="TreeGrafter"/>
</dbReference>
<evidence type="ECO:0000259" key="4">
    <source>
        <dbReference type="Pfam" id="PF01048"/>
    </source>
</evidence>
<dbReference type="PANTHER" id="PTHR43691:SF11">
    <property type="entry name" value="FI09636P-RELATED"/>
    <property type="match status" value="1"/>
</dbReference>
<dbReference type="Proteomes" id="UP000198393">
    <property type="component" value="Unassembled WGS sequence"/>
</dbReference>
<dbReference type="EC" id="2.4.2.3" evidence="1"/>
<keyword evidence="6" id="KW-1185">Reference proteome</keyword>
<name>A0A239K1S1_EKHLU</name>
<sequence>MEKVSYLDLGSFRNFDLAMPHTFSETDLILNPDGSVYHLSLRPKDVSDKIIVVGDPGRVHRVSRHFDSVEFEMNKREFITHTGKYEGKRITVISSGMGTDNVEILMQELDALFNIDLVHREPKPRRKKLQIIRIGTSGTIRDEIKVGSHLATEYAIGMDPLIHFYDFKHKGKERRIVEKFQEEIGIPYLPYCFKGSTALFEKFKDCTIAGNTVTCPGFYAPQGRQLRVPIRFKEIIEKMQYFHEEDVWLTNLEMETAGYYAFGKLMGHEMLSLNAIMANRIKTEFAKDPNKVIDSLIKKVLDRI</sequence>
<evidence type="ECO:0000256" key="3">
    <source>
        <dbReference type="ARBA" id="ARBA00048447"/>
    </source>
</evidence>
<dbReference type="PANTHER" id="PTHR43691">
    <property type="entry name" value="URIDINE PHOSPHORYLASE"/>
    <property type="match status" value="1"/>
</dbReference>
<dbReference type="GO" id="GO:0009116">
    <property type="term" value="P:nucleoside metabolic process"/>
    <property type="evidence" value="ECO:0007669"/>
    <property type="project" value="InterPro"/>
</dbReference>
<dbReference type="GO" id="GO:0004850">
    <property type="term" value="F:uridine phosphorylase activity"/>
    <property type="evidence" value="ECO:0007669"/>
    <property type="project" value="UniProtKB-EC"/>
</dbReference>
<protein>
    <recommendedName>
        <fullName evidence="2">Uridine phosphorylase</fullName>
        <ecNumber evidence="1">2.4.2.3</ecNumber>
    </recommendedName>
</protein>
<evidence type="ECO:0000313" key="6">
    <source>
        <dbReference type="Proteomes" id="UP000198393"/>
    </source>
</evidence>
<dbReference type="EMBL" id="FZPD01000004">
    <property type="protein sequence ID" value="SNT11004.1"/>
    <property type="molecule type" value="Genomic_DNA"/>
</dbReference>
<proteinExistence type="predicted"/>
<dbReference type="AlphaFoldDB" id="A0A239K1S1"/>
<accession>A0A239K1S1</accession>
<comment type="catalytic activity">
    <reaction evidence="3">
        <text>uridine + phosphate = alpha-D-ribose 1-phosphate + uracil</text>
        <dbReference type="Rhea" id="RHEA:24388"/>
        <dbReference type="ChEBI" id="CHEBI:16704"/>
        <dbReference type="ChEBI" id="CHEBI:17568"/>
        <dbReference type="ChEBI" id="CHEBI:43474"/>
        <dbReference type="ChEBI" id="CHEBI:57720"/>
        <dbReference type="EC" id="2.4.2.3"/>
    </reaction>
</comment>
<reference evidence="5 6" key="1">
    <citation type="submission" date="2017-06" db="EMBL/GenBank/DDBJ databases">
        <authorList>
            <person name="Kim H.J."/>
            <person name="Triplett B.A."/>
        </authorList>
    </citation>
    <scope>NUCLEOTIDE SEQUENCE [LARGE SCALE GENOMIC DNA]</scope>
    <source>
        <strain evidence="5 6">DSM 19307</strain>
    </source>
</reference>